<dbReference type="Proteomes" id="UP000823877">
    <property type="component" value="Unassembled WGS sequence"/>
</dbReference>
<dbReference type="AlphaFoldDB" id="A0A9D2MG51"/>
<proteinExistence type="predicted"/>
<dbReference type="Gene3D" id="3.90.1480.10">
    <property type="entry name" value="Alpha-2,3-sialyltransferase"/>
    <property type="match status" value="1"/>
</dbReference>
<evidence type="ECO:0000313" key="3">
    <source>
        <dbReference type="Proteomes" id="UP000823877"/>
    </source>
</evidence>
<name>A0A9D2MG51_9FIRM</name>
<reference evidence="2" key="2">
    <citation type="submission" date="2021-04" db="EMBL/GenBank/DDBJ databases">
        <authorList>
            <person name="Gilroy R."/>
        </authorList>
    </citation>
    <scope>NUCLEOTIDE SEQUENCE</scope>
    <source>
        <strain evidence="2">CHK188-16595</strain>
    </source>
</reference>
<comment type="caution">
    <text evidence="2">The sequence shown here is derived from an EMBL/GenBank/DDBJ whole genome shotgun (WGS) entry which is preliminary data.</text>
</comment>
<evidence type="ECO:0000313" key="2">
    <source>
        <dbReference type="EMBL" id="HJB74072.1"/>
    </source>
</evidence>
<reference evidence="2" key="1">
    <citation type="journal article" date="2021" name="PeerJ">
        <title>Extensive microbial diversity within the chicken gut microbiome revealed by metagenomics and culture.</title>
        <authorList>
            <person name="Gilroy R."/>
            <person name="Ravi A."/>
            <person name="Getino M."/>
            <person name="Pursley I."/>
            <person name="Horton D.L."/>
            <person name="Alikhan N.F."/>
            <person name="Baker D."/>
            <person name="Gharbi K."/>
            <person name="Hall N."/>
            <person name="Watson M."/>
            <person name="Adriaenssens E.M."/>
            <person name="Foster-Nyarko E."/>
            <person name="Jarju S."/>
            <person name="Secka A."/>
            <person name="Antonio M."/>
            <person name="Oren A."/>
            <person name="Chaudhuri R.R."/>
            <person name="La Ragione R."/>
            <person name="Hildebrand F."/>
            <person name="Pallen M.J."/>
        </authorList>
    </citation>
    <scope>NUCLEOTIDE SEQUENCE</scope>
    <source>
        <strain evidence="2">CHK188-16595</strain>
    </source>
</reference>
<gene>
    <name evidence="2" type="ORF">IAA37_00145</name>
</gene>
<dbReference type="EMBL" id="DWXN01000001">
    <property type="protein sequence ID" value="HJB74072.1"/>
    <property type="molecule type" value="Genomic_DNA"/>
</dbReference>
<dbReference type="Pfam" id="PF01973">
    <property type="entry name" value="MptE-like"/>
    <property type="match status" value="1"/>
</dbReference>
<accession>A0A9D2MG51</accession>
<organism evidence="2 3">
    <name type="scientific">Candidatus Eubacterium faecale</name>
    <dbReference type="NCBI Taxonomy" id="2838568"/>
    <lineage>
        <taxon>Bacteria</taxon>
        <taxon>Bacillati</taxon>
        <taxon>Bacillota</taxon>
        <taxon>Clostridia</taxon>
        <taxon>Eubacteriales</taxon>
        <taxon>Eubacteriaceae</taxon>
        <taxon>Eubacterium</taxon>
    </lineage>
</organism>
<feature type="domain" description="6-hydroxymethylpterin diphosphokinase MptE-like" evidence="1">
    <location>
        <begin position="63"/>
        <end position="216"/>
    </location>
</feature>
<evidence type="ECO:0000259" key="1">
    <source>
        <dbReference type="Pfam" id="PF01973"/>
    </source>
</evidence>
<dbReference type="InterPro" id="IPR002826">
    <property type="entry name" value="MptE-like"/>
</dbReference>
<protein>
    <submittedName>
        <fullName evidence="2">DUF115 domain-containing protein</fullName>
    </submittedName>
</protein>
<sequence length="284" mass="33057">MIPFKQKLHNALRDFSDNNAAFHRIYLFYRYVQFSFQGAVVNTKRFFRKHGVGGGKYKKLLPYKDIHNGERCFIIATGPSLTMQDLENLKNEKTISMNSICKLYDQTDWRPTYFAVQDDKVFETLQEIIKAHSEVPVFISDNVPSRFKREKAWVEFPTDTKYHSYDILKQKYYARFSDDAYDIVYDGYSIAYSCIELAVYMGFKEIYLLGADCTYLGKKEHFVDSGVEDRSRKYATPKLIVGYEKVKEYADSHGIKVFNATRGGVLEVFPRVDLDAVLKEKSRA</sequence>